<comment type="caution">
    <text evidence="8">The sequence shown here is derived from an EMBL/GenBank/DDBJ whole genome shotgun (WGS) entry which is preliminary data.</text>
</comment>
<evidence type="ECO:0000313" key="9">
    <source>
        <dbReference type="Proteomes" id="UP001201262"/>
    </source>
</evidence>
<comment type="subunit">
    <text evidence="5">Heterodimer of a catalytic subunit and an accessory subunit.</text>
</comment>
<protein>
    <recommendedName>
        <fullName evidence="5">Queuine tRNA-ribosyltransferase accessory subunit 2</fullName>
    </recommendedName>
    <alternativeName>
        <fullName evidence="5">Queuine tRNA-ribosyltransferase domain-containing protein 1</fullName>
    </alternativeName>
</protein>
<dbReference type="SUPFAM" id="SSF51713">
    <property type="entry name" value="tRNA-guanine transglycosylase"/>
    <property type="match status" value="1"/>
</dbReference>
<dbReference type="Pfam" id="PF01702">
    <property type="entry name" value="TGT"/>
    <property type="match status" value="1"/>
</dbReference>
<feature type="binding site" evidence="5">
    <location>
        <position position="347"/>
    </location>
    <ligand>
        <name>Zn(2+)</name>
        <dbReference type="ChEBI" id="CHEBI:29105"/>
    </ligand>
</feature>
<dbReference type="FunFam" id="3.20.20.105:FF:000007">
    <property type="entry name" value="Queuine tRNA-ribosyltransferase accessory subunit 2"/>
    <property type="match status" value="1"/>
</dbReference>
<dbReference type="GO" id="GO:0008479">
    <property type="term" value="F:tRNA-guanosine(34) queuine transglycosylase activity"/>
    <property type="evidence" value="ECO:0007669"/>
    <property type="project" value="UniProtKB-UniRule"/>
</dbReference>
<sequence>MVSEAAQLPEQMPSPFSLLHPAPSVLAPRVGKFVIPGRKIIQTPHYVAITSRGTIPHLAPDVIREHTSIGSLYLGLEDFLEKAPQATPPILNIPQAPHESRLRKFIAARDDDILVLGTRRTPPVVTPQSNLANGVAVLTSVGFHHLEAPYWLDSLKKLRPDIVIGMSDICYGYPPGVKRREKMVDRTHAYTRDATNQIYHETDPTNSEHRPLYFAPILPLENTQQGLYLDDLVGELRPNISGLALYDAASLDIIPEKLGDLPRLCFSEPATPQQVLREIALGADILTIPFIGNLSNAGIALDFSFLPNEADDEASSSTPKPLAVDFWDPSHAISLAPLKEGCECYACQNHHRAYVCHLLSVKEMLAWTLLQIHNYHVMDLFFTNVRRSIANGTFEADSMAFERRYESSFPEQTGQGPRLRGYSSYVSKREEPKRNAPAYGRLNDALEKYAESQSSVATPDTDAEGLEEKGMGEKSGI</sequence>
<dbReference type="InterPro" id="IPR036511">
    <property type="entry name" value="TGT-like_sf"/>
</dbReference>
<dbReference type="InterPro" id="IPR028592">
    <property type="entry name" value="QTRTD1"/>
</dbReference>
<name>A0AAD4L0Y3_9EURO</name>
<dbReference type="Gene3D" id="3.20.20.105">
    <property type="entry name" value="Queuine tRNA-ribosyltransferase-like"/>
    <property type="match status" value="1"/>
</dbReference>
<organism evidence="8 9">
    <name type="scientific">Talaromyces proteolyticus</name>
    <dbReference type="NCBI Taxonomy" id="1131652"/>
    <lineage>
        <taxon>Eukaryota</taxon>
        <taxon>Fungi</taxon>
        <taxon>Dikarya</taxon>
        <taxon>Ascomycota</taxon>
        <taxon>Pezizomycotina</taxon>
        <taxon>Eurotiomycetes</taxon>
        <taxon>Eurotiomycetidae</taxon>
        <taxon>Eurotiales</taxon>
        <taxon>Trichocomaceae</taxon>
        <taxon>Talaromyces</taxon>
        <taxon>Talaromyces sect. Bacilispori</taxon>
    </lineage>
</organism>
<dbReference type="EMBL" id="JAJTJA010000003">
    <property type="protein sequence ID" value="KAH8702116.1"/>
    <property type="molecule type" value="Genomic_DNA"/>
</dbReference>
<evidence type="ECO:0000256" key="1">
    <source>
        <dbReference type="ARBA" id="ARBA00022490"/>
    </source>
</evidence>
<accession>A0AAD4L0Y3</accession>
<feature type="region of interest" description="Disordered" evidence="6">
    <location>
        <begin position="407"/>
        <end position="477"/>
    </location>
</feature>
<dbReference type="PANTHER" id="PTHR46064">
    <property type="entry name" value="QUEUINE TRNA-RIBOSYLTRANSFERASE ACCESSORY SUBUNIT 2"/>
    <property type="match status" value="1"/>
</dbReference>
<comment type="function">
    <text evidence="5">Non-catalytic subunit of the queuine tRNA-ribosyltransferase (TGT) that catalyzes the base-exchange of a guanine (G) residue with queuine (Q) at position 34 (anticodon wobble position) in tRNAs with GU(N) anticodons (tRNA-Asp, -Asn, -His and -Tyr), resulting in the hypermodified nucleoside queuosine (7-(((4,5-cis-dihydroxy-2-cyclopenten-1-yl)amino)methyl)-7-deazaguanosine).</text>
</comment>
<feature type="binding site" evidence="5">
    <location>
        <position position="373"/>
    </location>
    <ligand>
        <name>Zn(2+)</name>
        <dbReference type="ChEBI" id="CHEBI:29105"/>
    </ligand>
</feature>
<keyword evidence="3 5" id="KW-0479">Metal-binding</keyword>
<feature type="binding site" evidence="5">
    <location>
        <position position="344"/>
    </location>
    <ligand>
        <name>Zn(2+)</name>
        <dbReference type="ChEBI" id="CHEBI:29105"/>
    </ligand>
</feature>
<dbReference type="GO" id="GO:0005737">
    <property type="term" value="C:cytoplasm"/>
    <property type="evidence" value="ECO:0007669"/>
    <property type="project" value="UniProtKB-SubCell"/>
</dbReference>
<evidence type="ECO:0000256" key="5">
    <source>
        <dbReference type="HAMAP-Rule" id="MF_03043"/>
    </source>
</evidence>
<feature type="compositionally biased region" description="Basic and acidic residues" evidence="6">
    <location>
        <begin position="466"/>
        <end position="477"/>
    </location>
</feature>
<keyword evidence="2 5" id="KW-0819">tRNA processing</keyword>
<keyword evidence="9" id="KW-1185">Reference proteome</keyword>
<evidence type="ECO:0000313" key="8">
    <source>
        <dbReference type="EMBL" id="KAH8702116.1"/>
    </source>
</evidence>
<dbReference type="PANTHER" id="PTHR46064:SF1">
    <property type="entry name" value="QUEUINE TRNA-RIBOSYLTRANSFERASE ACCESSORY SUBUNIT 2"/>
    <property type="match status" value="1"/>
</dbReference>
<dbReference type="AlphaFoldDB" id="A0AAD4L0Y3"/>
<comment type="similarity">
    <text evidence="5">Belongs to the queuine tRNA-ribosyltransferase family. QTRT2 subfamily.</text>
</comment>
<dbReference type="GO" id="GO:0046872">
    <property type="term" value="F:metal ion binding"/>
    <property type="evidence" value="ECO:0007669"/>
    <property type="project" value="UniProtKB-KW"/>
</dbReference>
<comment type="cofactor">
    <cofactor evidence="5">
        <name>Zn(2+)</name>
        <dbReference type="ChEBI" id="CHEBI:29105"/>
    </cofactor>
    <text evidence="5">Binds 1 zinc ion per subunit.</text>
</comment>
<gene>
    <name evidence="8" type="ORF">BGW36DRAFT_290288</name>
</gene>
<evidence type="ECO:0000259" key="7">
    <source>
        <dbReference type="Pfam" id="PF01702"/>
    </source>
</evidence>
<comment type="subcellular location">
    <subcellularLocation>
        <location evidence="5">Cytoplasm</location>
    </subcellularLocation>
</comment>
<dbReference type="RefSeq" id="XP_046075492.1">
    <property type="nucleotide sequence ID" value="XM_046210754.1"/>
</dbReference>
<evidence type="ECO:0000256" key="6">
    <source>
        <dbReference type="SAM" id="MobiDB-lite"/>
    </source>
</evidence>
<feature type="binding site" evidence="5">
    <location>
        <position position="342"/>
    </location>
    <ligand>
        <name>Zn(2+)</name>
        <dbReference type="ChEBI" id="CHEBI:29105"/>
    </ligand>
</feature>
<reference evidence="8" key="1">
    <citation type="submission" date="2021-12" db="EMBL/GenBank/DDBJ databases">
        <title>Convergent genome expansion in fungi linked to evolution of root-endophyte symbiosis.</title>
        <authorList>
            <consortium name="DOE Joint Genome Institute"/>
            <person name="Ke Y.-H."/>
            <person name="Bonito G."/>
            <person name="Liao H.-L."/>
            <person name="Looney B."/>
            <person name="Rojas-Flechas A."/>
            <person name="Nash J."/>
            <person name="Hameed K."/>
            <person name="Schadt C."/>
            <person name="Martin F."/>
            <person name="Crous P.W."/>
            <person name="Miettinen O."/>
            <person name="Magnuson J.K."/>
            <person name="Labbe J."/>
            <person name="Jacobson D."/>
            <person name="Doktycz M.J."/>
            <person name="Veneault-Fourrey C."/>
            <person name="Kuo A."/>
            <person name="Mondo S."/>
            <person name="Calhoun S."/>
            <person name="Riley R."/>
            <person name="Ohm R."/>
            <person name="LaButti K."/>
            <person name="Andreopoulos B."/>
            <person name="Pangilinan J."/>
            <person name="Nolan M."/>
            <person name="Tritt A."/>
            <person name="Clum A."/>
            <person name="Lipzen A."/>
            <person name="Daum C."/>
            <person name="Barry K."/>
            <person name="Grigoriev I.V."/>
            <person name="Vilgalys R."/>
        </authorList>
    </citation>
    <scope>NUCLEOTIDE SEQUENCE</scope>
    <source>
        <strain evidence="8">PMI_201</strain>
    </source>
</reference>
<evidence type="ECO:0000256" key="2">
    <source>
        <dbReference type="ARBA" id="ARBA00022694"/>
    </source>
</evidence>
<dbReference type="GeneID" id="70241041"/>
<evidence type="ECO:0000256" key="3">
    <source>
        <dbReference type="ARBA" id="ARBA00022723"/>
    </source>
</evidence>
<dbReference type="HAMAP" id="MF_03043">
    <property type="entry name" value="QTRT2"/>
    <property type="match status" value="1"/>
</dbReference>
<dbReference type="InterPro" id="IPR050852">
    <property type="entry name" value="Queuine_tRNA-ribosyltrfase"/>
</dbReference>
<keyword evidence="1 5" id="KW-0963">Cytoplasm</keyword>
<dbReference type="Proteomes" id="UP001201262">
    <property type="component" value="Unassembled WGS sequence"/>
</dbReference>
<evidence type="ECO:0000256" key="4">
    <source>
        <dbReference type="ARBA" id="ARBA00022833"/>
    </source>
</evidence>
<keyword evidence="4 5" id="KW-0862">Zinc</keyword>
<feature type="domain" description="tRNA-guanine(15) transglycosylase-like" evidence="7">
    <location>
        <begin position="28"/>
        <end position="406"/>
    </location>
</feature>
<dbReference type="InterPro" id="IPR002616">
    <property type="entry name" value="tRNA_ribo_trans-like"/>
</dbReference>
<proteinExistence type="inferred from homology"/>
<dbReference type="GO" id="GO:0006400">
    <property type="term" value="P:tRNA modification"/>
    <property type="evidence" value="ECO:0007669"/>
    <property type="project" value="InterPro"/>
</dbReference>